<organism evidence="1 2">
    <name type="scientific">Melastoma candidum</name>
    <dbReference type="NCBI Taxonomy" id="119954"/>
    <lineage>
        <taxon>Eukaryota</taxon>
        <taxon>Viridiplantae</taxon>
        <taxon>Streptophyta</taxon>
        <taxon>Embryophyta</taxon>
        <taxon>Tracheophyta</taxon>
        <taxon>Spermatophyta</taxon>
        <taxon>Magnoliopsida</taxon>
        <taxon>eudicotyledons</taxon>
        <taxon>Gunneridae</taxon>
        <taxon>Pentapetalae</taxon>
        <taxon>rosids</taxon>
        <taxon>malvids</taxon>
        <taxon>Myrtales</taxon>
        <taxon>Melastomataceae</taxon>
        <taxon>Melastomatoideae</taxon>
        <taxon>Melastomateae</taxon>
        <taxon>Melastoma</taxon>
    </lineage>
</organism>
<evidence type="ECO:0000313" key="1">
    <source>
        <dbReference type="EMBL" id="KAI4372249.1"/>
    </source>
</evidence>
<protein>
    <submittedName>
        <fullName evidence="1">Uncharacterized protein</fullName>
    </submittedName>
</protein>
<accession>A0ACB9R033</accession>
<evidence type="ECO:0000313" key="2">
    <source>
        <dbReference type="Proteomes" id="UP001057402"/>
    </source>
</evidence>
<comment type="caution">
    <text evidence="1">The sequence shown here is derived from an EMBL/GenBank/DDBJ whole genome shotgun (WGS) entry which is preliminary data.</text>
</comment>
<gene>
    <name evidence="1" type="ORF">MLD38_010503</name>
</gene>
<sequence length="423" mass="47125">MASSSSSSSSSLGLCPHQRGTERRPVDFHSFGGPGKLRRAFPVLTSSASARDFRLFDMEREENDCSTARGAIGDCIGNEEADPPERNDEEPMVQYTNTRTVAQWKKFFTLWKRKSVRRLPSFPPLGVPRLSKKKTRNSGDGISPSLSQIYNLNSQLVHFTLSELELATGNFSKENLIGHGGFSEVFKGRLKSGQFVAVKRLTKGTADEKIASFLSELGVIAHLNHPNIAKLVGCCVEGGLHLVLQLSPLGSLGDILHDWGPRYKIALGTANGLQYLHESCQRRIIHRDIKADNILLAEDFEPQICDFGLAKWLPTQWTHRNITKFEGTFGYFAPEYFMHGIFDEKTDIYAFGVLLLELITGRKAVVSESKSLVLWAKPLLDNDGISENYNSVEMDRVIVTASLCIEQSPVLRPQMNQVAVLIR</sequence>
<proteinExistence type="predicted"/>
<dbReference type="Proteomes" id="UP001057402">
    <property type="component" value="Chromosome 4"/>
</dbReference>
<name>A0ACB9R033_9MYRT</name>
<reference evidence="2" key="1">
    <citation type="journal article" date="2023" name="Front. Plant Sci.">
        <title>Chromosomal-level genome assembly of Melastoma candidum provides insights into trichome evolution.</title>
        <authorList>
            <person name="Zhong Y."/>
            <person name="Wu W."/>
            <person name="Sun C."/>
            <person name="Zou P."/>
            <person name="Liu Y."/>
            <person name="Dai S."/>
            <person name="Zhou R."/>
        </authorList>
    </citation>
    <scope>NUCLEOTIDE SEQUENCE [LARGE SCALE GENOMIC DNA]</scope>
</reference>
<dbReference type="EMBL" id="CM042883">
    <property type="protein sequence ID" value="KAI4372249.1"/>
    <property type="molecule type" value="Genomic_DNA"/>
</dbReference>
<keyword evidence="2" id="KW-1185">Reference proteome</keyword>